<feature type="compositionally biased region" description="Low complexity" evidence="1">
    <location>
        <begin position="16"/>
        <end position="27"/>
    </location>
</feature>
<name>A0A7I7SW14_9MYCO</name>
<reference evidence="2 3" key="1">
    <citation type="journal article" date="2019" name="Emerg. Microbes Infect.">
        <title>Comprehensive subspecies identification of 175 nontuberculous mycobacteria species based on 7547 genomic profiles.</title>
        <authorList>
            <person name="Matsumoto Y."/>
            <person name="Kinjo T."/>
            <person name="Motooka D."/>
            <person name="Nabeya D."/>
            <person name="Jung N."/>
            <person name="Uechi K."/>
            <person name="Horii T."/>
            <person name="Iida T."/>
            <person name="Fujita J."/>
            <person name="Nakamura S."/>
        </authorList>
    </citation>
    <scope>NUCLEOTIDE SEQUENCE [LARGE SCALE GENOMIC DNA]</scope>
    <source>
        <strain evidence="2 3">JCM 30395</strain>
    </source>
</reference>
<evidence type="ECO:0000256" key="1">
    <source>
        <dbReference type="SAM" id="MobiDB-lite"/>
    </source>
</evidence>
<proteinExistence type="predicted"/>
<protein>
    <submittedName>
        <fullName evidence="2">Uncharacterized protein</fullName>
    </submittedName>
</protein>
<organism evidence="2 3">
    <name type="scientific">Mycolicibacterium sarraceniae</name>
    <dbReference type="NCBI Taxonomy" id="1534348"/>
    <lineage>
        <taxon>Bacteria</taxon>
        <taxon>Bacillati</taxon>
        <taxon>Actinomycetota</taxon>
        <taxon>Actinomycetes</taxon>
        <taxon>Mycobacteriales</taxon>
        <taxon>Mycobacteriaceae</taxon>
        <taxon>Mycolicibacterium</taxon>
    </lineage>
</organism>
<gene>
    <name evidence="2" type="ORF">MSAR_36370</name>
</gene>
<feature type="region of interest" description="Disordered" evidence="1">
    <location>
        <begin position="1"/>
        <end position="27"/>
    </location>
</feature>
<keyword evidence="3" id="KW-1185">Reference proteome</keyword>
<dbReference type="KEGG" id="msar:MSAR_36370"/>
<dbReference type="AlphaFoldDB" id="A0A7I7SW14"/>
<accession>A0A7I7SW14</accession>
<sequence>MAPTVHSQPDLDETARPPARARARYATGTRLGAGKIDSTELGELPAVEQSIPLAAGDGVKLTRDCN</sequence>
<evidence type="ECO:0000313" key="2">
    <source>
        <dbReference type="EMBL" id="BBY60501.1"/>
    </source>
</evidence>
<dbReference type="Proteomes" id="UP000466445">
    <property type="component" value="Chromosome"/>
</dbReference>
<evidence type="ECO:0000313" key="3">
    <source>
        <dbReference type="Proteomes" id="UP000466445"/>
    </source>
</evidence>
<dbReference type="EMBL" id="AP022595">
    <property type="protein sequence ID" value="BBY60501.1"/>
    <property type="molecule type" value="Genomic_DNA"/>
</dbReference>